<reference evidence="2 3" key="1">
    <citation type="submission" date="2021-03" db="EMBL/GenBank/DDBJ databases">
        <authorList>
            <person name="King G.J."/>
            <person name="Bancroft I."/>
            <person name="Baten A."/>
            <person name="Bloomfield J."/>
            <person name="Borpatragohain P."/>
            <person name="He Z."/>
            <person name="Irish N."/>
            <person name="Irwin J."/>
            <person name="Liu K."/>
            <person name="Mauleon R.P."/>
            <person name="Moore J."/>
            <person name="Morris R."/>
            <person name="Ostergaard L."/>
            <person name="Wang B."/>
            <person name="Wells R."/>
        </authorList>
    </citation>
    <scope>NUCLEOTIDE SEQUENCE [LARGE SCALE GENOMIC DNA]</scope>
    <source>
        <strain evidence="2">R-o-18</strain>
        <tissue evidence="2">Leaf</tissue>
    </source>
</reference>
<dbReference type="Proteomes" id="UP000823674">
    <property type="component" value="Chromosome A09"/>
</dbReference>
<gene>
    <name evidence="2" type="primary">A09g514190.1_BraROA</name>
    <name evidence="1" type="synonym">SC122g500220.1_BraROA</name>
    <name evidence="2" type="ORF">IGI04_036681</name>
    <name evidence="1" type="ORF">IGI04_042240</name>
</gene>
<accession>A0ABQ7LHF0</accession>
<evidence type="ECO:0000313" key="3">
    <source>
        <dbReference type="Proteomes" id="UP000823674"/>
    </source>
</evidence>
<dbReference type="EMBL" id="JADBGQ010000018">
    <property type="protein sequence ID" value="KAG5374450.1"/>
    <property type="molecule type" value="Genomic_DNA"/>
</dbReference>
<evidence type="ECO:0000313" key="1">
    <source>
        <dbReference type="EMBL" id="KAG5374450.1"/>
    </source>
</evidence>
<dbReference type="EMBL" id="JADBGQ010000008">
    <property type="protein sequence ID" value="KAG5385211.1"/>
    <property type="molecule type" value="Genomic_DNA"/>
</dbReference>
<name>A0ABQ7LHF0_BRACM</name>
<keyword evidence="3" id="KW-1185">Reference proteome</keyword>
<proteinExistence type="predicted"/>
<organism evidence="2 3">
    <name type="scientific">Brassica rapa subsp. trilocularis</name>
    <dbReference type="NCBI Taxonomy" id="1813537"/>
    <lineage>
        <taxon>Eukaryota</taxon>
        <taxon>Viridiplantae</taxon>
        <taxon>Streptophyta</taxon>
        <taxon>Embryophyta</taxon>
        <taxon>Tracheophyta</taxon>
        <taxon>Spermatophyta</taxon>
        <taxon>Magnoliopsida</taxon>
        <taxon>eudicotyledons</taxon>
        <taxon>Gunneridae</taxon>
        <taxon>Pentapetalae</taxon>
        <taxon>rosids</taxon>
        <taxon>malvids</taxon>
        <taxon>Brassicales</taxon>
        <taxon>Brassicaceae</taxon>
        <taxon>Brassiceae</taxon>
        <taxon>Brassica</taxon>
    </lineage>
</organism>
<comment type="caution">
    <text evidence="2">The sequence shown here is derived from an EMBL/GenBank/DDBJ whole genome shotgun (WGS) entry which is preliminary data.</text>
</comment>
<sequence length="122" mass="14032">MWECLARNTPHCLMYLSISLSRYIASLCLFLSSNIQPVLDYHKPIRTHLLDALLIPLLNPDLAHTSQTVPLCPIFAQTPNVFRWLRKDVSGRSHPYRSLQSVRPSVQPTLTLHHRPFPPKLL</sequence>
<evidence type="ECO:0000313" key="2">
    <source>
        <dbReference type="EMBL" id="KAG5385211.1"/>
    </source>
</evidence>
<protein>
    <submittedName>
        <fullName evidence="2">Uncharacterized protein</fullName>
    </submittedName>
</protein>